<evidence type="ECO:0000256" key="2">
    <source>
        <dbReference type="ARBA" id="ARBA00022112"/>
    </source>
</evidence>
<dbReference type="GO" id="GO:0046872">
    <property type="term" value="F:metal ion binding"/>
    <property type="evidence" value="ECO:0007669"/>
    <property type="project" value="UniProtKB-KW"/>
</dbReference>
<dbReference type="InterPro" id="IPR002678">
    <property type="entry name" value="DUF34/NIF3"/>
</dbReference>
<sequence>MNFSGENARDLYKSLERIFRPQECTDIFPRIGIQHHNTDLVKKIYTSTFASEEVINEVLSRNEKDIMIFTHHPVPPKANENLAYPDIPDHLIHRMKENRINLFSYHIPLDRHSIFSPSYTLSITLGLKPYDTFYLQNGVYMGELCYGGYGNVADLCTSLEKILGHDVKLYAYGDKEIKNKRIAVMAGCAKQDIYEFLKKQGINTFVTGVTNKEVFWVPKIHELAECNEINIIGGTHYSTEKFALISISNFFIKLGLPCEFIEEKPNMSDI</sequence>
<comment type="similarity">
    <text evidence="1">Belongs to the GTP cyclohydrolase I type 2/NIF3 family.</text>
</comment>
<feature type="binding site" evidence="4">
    <location>
        <position position="240"/>
    </location>
    <ligand>
        <name>a divalent metal cation</name>
        <dbReference type="ChEBI" id="CHEBI:60240"/>
        <label>1</label>
    </ligand>
</feature>
<dbReference type="Pfam" id="PF01784">
    <property type="entry name" value="DUF34_NIF3"/>
    <property type="match status" value="1"/>
</dbReference>
<feature type="binding site" evidence="4">
    <location>
        <position position="71"/>
    </location>
    <ligand>
        <name>a divalent metal cation</name>
        <dbReference type="ChEBI" id="CHEBI:60240"/>
        <label>1</label>
    </ligand>
</feature>
<feature type="binding site" evidence="4">
    <location>
        <position position="236"/>
    </location>
    <ligand>
        <name>a divalent metal cation</name>
        <dbReference type="ChEBI" id="CHEBI:60240"/>
        <label>1</label>
    </ligand>
</feature>
<dbReference type="RefSeq" id="WP_145085460.1">
    <property type="nucleotide sequence ID" value="NZ_JAYFNS010000030.1"/>
</dbReference>
<keyword evidence="3 4" id="KW-0479">Metal-binding</keyword>
<proteinExistence type="inferred from homology"/>
<feature type="binding site" evidence="4">
    <location>
        <position position="110"/>
    </location>
    <ligand>
        <name>a divalent metal cation</name>
        <dbReference type="ChEBI" id="CHEBI:60240"/>
        <label>1</label>
    </ligand>
</feature>
<feature type="binding site" evidence="4">
    <location>
        <position position="72"/>
    </location>
    <ligand>
        <name>a divalent metal cation</name>
        <dbReference type="ChEBI" id="CHEBI:60240"/>
        <label>1</label>
    </ligand>
</feature>
<evidence type="ECO:0000313" key="6">
    <source>
        <dbReference type="Proteomes" id="UP000315343"/>
    </source>
</evidence>
<dbReference type="OrthoDB" id="1755148at2"/>
<dbReference type="EMBL" id="VLKH01000010">
    <property type="protein sequence ID" value="TWH78164.1"/>
    <property type="molecule type" value="Genomic_DNA"/>
</dbReference>
<gene>
    <name evidence="5" type="ORF">LY60_03005</name>
</gene>
<dbReference type="GO" id="GO:0016787">
    <property type="term" value="F:hydrolase activity"/>
    <property type="evidence" value="ECO:0007669"/>
    <property type="project" value="UniProtKB-KW"/>
</dbReference>
<protein>
    <recommendedName>
        <fullName evidence="2">GTP cyclohydrolase 1 type 2 homolog</fullName>
    </recommendedName>
</protein>
<dbReference type="PANTHER" id="PTHR13799:SF14">
    <property type="entry name" value="GTP CYCLOHYDROLASE 1 TYPE 2 HOMOLOG"/>
    <property type="match status" value="1"/>
</dbReference>
<keyword evidence="6" id="KW-1185">Reference proteome</keyword>
<accession>A0A562J5I1</accession>
<dbReference type="AlphaFoldDB" id="A0A562J5I1"/>
<comment type="caution">
    <text evidence="5">The sequence shown here is derived from an EMBL/GenBank/DDBJ whole genome shotgun (WGS) entry which is preliminary data.</text>
</comment>
<organism evidence="5 6">
    <name type="scientific">Sedimentibacter saalensis</name>
    <dbReference type="NCBI Taxonomy" id="130788"/>
    <lineage>
        <taxon>Bacteria</taxon>
        <taxon>Bacillati</taxon>
        <taxon>Bacillota</taxon>
        <taxon>Tissierellia</taxon>
        <taxon>Sedimentibacter</taxon>
    </lineage>
</organism>
<keyword evidence="5" id="KW-0378">Hydrolase</keyword>
<reference evidence="5 6" key="1">
    <citation type="submission" date="2019-07" db="EMBL/GenBank/DDBJ databases">
        <title>Genomic Encyclopedia of Type Strains, Phase I: the one thousand microbial genomes (KMG-I) project.</title>
        <authorList>
            <person name="Kyrpides N."/>
        </authorList>
    </citation>
    <scope>NUCLEOTIDE SEQUENCE [LARGE SCALE GENOMIC DNA]</scope>
    <source>
        <strain evidence="5 6">DSM 13558</strain>
    </source>
</reference>
<dbReference type="PANTHER" id="PTHR13799">
    <property type="entry name" value="NGG1 INTERACTING FACTOR 3"/>
    <property type="match status" value="1"/>
</dbReference>
<dbReference type="Gene3D" id="3.40.1390.30">
    <property type="entry name" value="NIF3 (NGG1p interacting factor 3)-like"/>
    <property type="match status" value="2"/>
</dbReference>
<dbReference type="GO" id="GO:0005737">
    <property type="term" value="C:cytoplasm"/>
    <property type="evidence" value="ECO:0007669"/>
    <property type="project" value="TreeGrafter"/>
</dbReference>
<evidence type="ECO:0000313" key="5">
    <source>
        <dbReference type="EMBL" id="TWH78164.1"/>
    </source>
</evidence>
<evidence type="ECO:0000256" key="3">
    <source>
        <dbReference type="ARBA" id="ARBA00022723"/>
    </source>
</evidence>
<evidence type="ECO:0000256" key="1">
    <source>
        <dbReference type="ARBA" id="ARBA00006964"/>
    </source>
</evidence>
<name>A0A562J5I1_9FIRM</name>
<dbReference type="InterPro" id="IPR036069">
    <property type="entry name" value="DUF34/NIF3_sf"/>
</dbReference>
<dbReference type="SUPFAM" id="SSF102705">
    <property type="entry name" value="NIF3 (NGG1p interacting factor 3)-like"/>
    <property type="match status" value="1"/>
</dbReference>
<dbReference type="Proteomes" id="UP000315343">
    <property type="component" value="Unassembled WGS sequence"/>
</dbReference>
<evidence type="ECO:0000256" key="4">
    <source>
        <dbReference type="PIRSR" id="PIRSR602678-1"/>
    </source>
</evidence>